<dbReference type="InterPro" id="IPR051915">
    <property type="entry name" value="Cellulose_Degrad_GH3"/>
</dbReference>
<evidence type="ECO:0000256" key="6">
    <source>
        <dbReference type="ARBA" id="ARBA00023295"/>
    </source>
</evidence>
<feature type="domain" description="Fibronectin type III-like" evidence="8">
    <location>
        <begin position="623"/>
        <end position="692"/>
    </location>
</feature>
<comment type="catalytic activity">
    <reaction evidence="1">
        <text>Hydrolysis of terminal, non-reducing beta-D-glucosyl residues with release of beta-D-glucose.</text>
        <dbReference type="EC" id="3.2.1.21"/>
    </reaction>
</comment>
<evidence type="ECO:0000256" key="7">
    <source>
        <dbReference type="RuleBase" id="RU361161"/>
    </source>
</evidence>
<dbReference type="PANTHER" id="PTHR30620:SF16">
    <property type="entry name" value="LYSOSOMAL BETA GLUCOSIDASE"/>
    <property type="match status" value="1"/>
</dbReference>
<dbReference type="Pfam" id="PF01915">
    <property type="entry name" value="Glyco_hydro_3_C"/>
    <property type="match status" value="1"/>
</dbReference>
<dbReference type="InterPro" id="IPR017853">
    <property type="entry name" value="GH"/>
</dbReference>
<dbReference type="AlphaFoldDB" id="A0A8I1G7L9"/>
<dbReference type="Gene3D" id="3.40.50.1700">
    <property type="entry name" value="Glycoside hydrolase family 3 C-terminal domain"/>
    <property type="match status" value="1"/>
</dbReference>
<keyword evidence="10" id="KW-1185">Reference proteome</keyword>
<evidence type="ECO:0000256" key="5">
    <source>
        <dbReference type="ARBA" id="ARBA00022801"/>
    </source>
</evidence>
<dbReference type="InterPro" id="IPR036881">
    <property type="entry name" value="Glyco_hydro_3_C_sf"/>
</dbReference>
<dbReference type="Gene3D" id="3.20.20.300">
    <property type="entry name" value="Glycoside hydrolase, family 3, N-terminal domain"/>
    <property type="match status" value="1"/>
</dbReference>
<gene>
    <name evidence="9" type="ORF">JDN41_00690</name>
</gene>
<dbReference type="Gene3D" id="2.60.40.10">
    <property type="entry name" value="Immunoglobulins"/>
    <property type="match status" value="1"/>
</dbReference>
<dbReference type="SUPFAM" id="SSF52279">
    <property type="entry name" value="Beta-D-glucan exohydrolase, C-terminal domain"/>
    <property type="match status" value="1"/>
</dbReference>
<sequence length="708" mass="74498">MMEDAARIEGLLRAMTLEDKVGQLAMIRADFDAAGSTLLAPKVADITAGRAGSVLDLRGASAILAAQKAAVDESRLKIPLLFTLDVLHGYRTIFPVPLGEAAAFDPDLWERTARAAAIEAAAGGIALTYAPMLDVARDPRWGRIVESTGEDPVVTARFAEAKVKGFQTSDLARGDALAATAKHFAGYAAVNAGREYASADFSQRTFEEVYLPPFAASVNAGVAAIMPAFIELAGVPLTAHRALLTGVLRERLGFDGVLISDFFAVAELIKHGVAADAAEAAALALNAGVDIDMASGTYTDGLPEALARGLVRIETIDAAVRRVLALKLALGLFDKPYARGEDALTPTTIEAHRALAREAAQKSIVLLQNNGVLPLSAQTSRLAVIGPLADAPGEMLGPWRAAGEASEAVSFLDGVKAAFPHAAVSYASGAHIPAALDAARSADAVLLCLGETASMSGEANSRARPVVPEAQRALAEAVFALGKPVIVTLTSGRPLIAPWLFKEADAVLAAWFLGSEAGNALGDILSGAVSPSGKLPLSWPFDVGQIPIYYGERPSGRPADPENHDTSKYIDAPNEPEFPFGHGIAYTTFDYGEPRASVQTLRAGESVAVEVDIANVGGMAAEGIVYLFIRDPLASVTRPLLELKAFTKIKTLSGERVTARFDLITDDFSFPDADARRRIEPGEIEILTGPSADPSLLTRCRLHIVTIE</sequence>
<reference evidence="9 10" key="1">
    <citation type="submission" date="2020-12" db="EMBL/GenBank/DDBJ databases">
        <title>Revised draft genomes of Rhodomicrobium vannielii ATCC 17100 and Rhodomicrobium udaipurense JA643.</title>
        <authorList>
            <person name="Conners E.M."/>
            <person name="Davenport E.J."/>
            <person name="Bose A."/>
        </authorList>
    </citation>
    <scope>NUCLEOTIDE SEQUENCE [LARGE SCALE GENOMIC DNA]</scope>
    <source>
        <strain evidence="9 10">JA643</strain>
    </source>
</reference>
<dbReference type="Proteomes" id="UP000623250">
    <property type="component" value="Unassembled WGS sequence"/>
</dbReference>
<keyword evidence="4" id="KW-0732">Signal</keyword>
<dbReference type="EMBL" id="JAEMUK010000002">
    <property type="protein sequence ID" value="MBJ7542072.1"/>
    <property type="molecule type" value="Genomic_DNA"/>
</dbReference>
<keyword evidence="5 7" id="KW-0378">Hydrolase</keyword>
<evidence type="ECO:0000256" key="4">
    <source>
        <dbReference type="ARBA" id="ARBA00022729"/>
    </source>
</evidence>
<evidence type="ECO:0000256" key="1">
    <source>
        <dbReference type="ARBA" id="ARBA00000448"/>
    </source>
</evidence>
<dbReference type="Pfam" id="PF14310">
    <property type="entry name" value="Fn3-like"/>
    <property type="match status" value="1"/>
</dbReference>
<dbReference type="InterPro" id="IPR026891">
    <property type="entry name" value="Fn3-like"/>
</dbReference>
<name>A0A8I1G7L9_9HYPH</name>
<evidence type="ECO:0000259" key="8">
    <source>
        <dbReference type="SMART" id="SM01217"/>
    </source>
</evidence>
<proteinExistence type="inferred from homology"/>
<organism evidence="9 10">
    <name type="scientific">Rhodomicrobium udaipurense</name>
    <dbReference type="NCBI Taxonomy" id="1202716"/>
    <lineage>
        <taxon>Bacteria</taxon>
        <taxon>Pseudomonadati</taxon>
        <taxon>Pseudomonadota</taxon>
        <taxon>Alphaproteobacteria</taxon>
        <taxon>Hyphomicrobiales</taxon>
        <taxon>Hyphomicrobiaceae</taxon>
        <taxon>Rhodomicrobium</taxon>
    </lineage>
</organism>
<evidence type="ECO:0000256" key="3">
    <source>
        <dbReference type="ARBA" id="ARBA00012744"/>
    </source>
</evidence>
<evidence type="ECO:0000313" key="9">
    <source>
        <dbReference type="EMBL" id="MBJ7542072.1"/>
    </source>
</evidence>
<dbReference type="PRINTS" id="PR00133">
    <property type="entry name" value="GLHYDRLASE3"/>
</dbReference>
<dbReference type="InterPro" id="IPR036962">
    <property type="entry name" value="Glyco_hydro_3_N_sf"/>
</dbReference>
<protein>
    <recommendedName>
        <fullName evidence="3">beta-glucosidase</fullName>
        <ecNumber evidence="3">3.2.1.21</ecNumber>
    </recommendedName>
</protein>
<dbReference type="RefSeq" id="WP_037234822.1">
    <property type="nucleotide sequence ID" value="NZ_JAEMUK010000002.1"/>
</dbReference>
<dbReference type="InterPro" id="IPR013783">
    <property type="entry name" value="Ig-like_fold"/>
</dbReference>
<dbReference type="PROSITE" id="PS00775">
    <property type="entry name" value="GLYCOSYL_HYDROL_F3"/>
    <property type="match status" value="1"/>
</dbReference>
<dbReference type="SMART" id="SM01217">
    <property type="entry name" value="Fn3_like"/>
    <property type="match status" value="1"/>
</dbReference>
<dbReference type="InterPro" id="IPR001764">
    <property type="entry name" value="Glyco_hydro_3_N"/>
</dbReference>
<dbReference type="GO" id="GO:0008422">
    <property type="term" value="F:beta-glucosidase activity"/>
    <property type="evidence" value="ECO:0007669"/>
    <property type="project" value="UniProtKB-EC"/>
</dbReference>
<evidence type="ECO:0000256" key="2">
    <source>
        <dbReference type="ARBA" id="ARBA00005336"/>
    </source>
</evidence>
<dbReference type="PANTHER" id="PTHR30620">
    <property type="entry name" value="PERIPLASMIC BETA-GLUCOSIDASE-RELATED"/>
    <property type="match status" value="1"/>
</dbReference>
<dbReference type="InterPro" id="IPR019800">
    <property type="entry name" value="Glyco_hydro_3_AS"/>
</dbReference>
<comment type="similarity">
    <text evidence="2 7">Belongs to the glycosyl hydrolase 3 family.</text>
</comment>
<dbReference type="EC" id="3.2.1.21" evidence="3"/>
<accession>A0A8I1G7L9</accession>
<dbReference type="GO" id="GO:0009251">
    <property type="term" value="P:glucan catabolic process"/>
    <property type="evidence" value="ECO:0007669"/>
    <property type="project" value="TreeGrafter"/>
</dbReference>
<dbReference type="Pfam" id="PF00933">
    <property type="entry name" value="Glyco_hydro_3"/>
    <property type="match status" value="1"/>
</dbReference>
<dbReference type="SUPFAM" id="SSF51445">
    <property type="entry name" value="(Trans)glycosidases"/>
    <property type="match status" value="1"/>
</dbReference>
<evidence type="ECO:0000313" key="10">
    <source>
        <dbReference type="Proteomes" id="UP000623250"/>
    </source>
</evidence>
<comment type="caution">
    <text evidence="9">The sequence shown here is derived from an EMBL/GenBank/DDBJ whole genome shotgun (WGS) entry which is preliminary data.</text>
</comment>
<keyword evidence="6 7" id="KW-0326">Glycosidase</keyword>
<dbReference type="InterPro" id="IPR002772">
    <property type="entry name" value="Glyco_hydro_3_C"/>
</dbReference>